<feature type="compositionally biased region" description="Polar residues" evidence="1">
    <location>
        <begin position="178"/>
        <end position="192"/>
    </location>
</feature>
<proteinExistence type="predicted"/>
<comment type="caution">
    <text evidence="2">The sequence shown here is derived from an EMBL/GenBank/DDBJ whole genome shotgun (WGS) entry which is preliminary data.</text>
</comment>
<gene>
    <name evidence="2" type="ORF">E6K80_02535</name>
</gene>
<reference evidence="2 3" key="1">
    <citation type="journal article" date="2019" name="Nat. Microbiol.">
        <title>Mediterranean grassland soil C-N compound turnover is dependent on rainfall and depth, and is mediated by genomically divergent microorganisms.</title>
        <authorList>
            <person name="Diamond S."/>
            <person name="Andeer P.F."/>
            <person name="Li Z."/>
            <person name="Crits-Christoph A."/>
            <person name="Burstein D."/>
            <person name="Anantharaman K."/>
            <person name="Lane K.R."/>
            <person name="Thomas B.C."/>
            <person name="Pan C."/>
            <person name="Northen T.R."/>
            <person name="Banfield J.F."/>
        </authorList>
    </citation>
    <scope>NUCLEOTIDE SEQUENCE [LARGE SCALE GENOMIC DNA]</scope>
    <source>
        <strain evidence="2">WS_10</strain>
    </source>
</reference>
<dbReference type="EMBL" id="VBPA01000054">
    <property type="protein sequence ID" value="TMQ72542.1"/>
    <property type="molecule type" value="Genomic_DNA"/>
</dbReference>
<dbReference type="AlphaFoldDB" id="A0A538U9G0"/>
<evidence type="ECO:0000313" key="2">
    <source>
        <dbReference type="EMBL" id="TMQ72542.1"/>
    </source>
</evidence>
<evidence type="ECO:0000313" key="3">
    <source>
        <dbReference type="Proteomes" id="UP000319836"/>
    </source>
</evidence>
<dbReference type="Proteomes" id="UP000319836">
    <property type="component" value="Unassembled WGS sequence"/>
</dbReference>
<accession>A0A538U9G0</accession>
<name>A0A538U9G0_UNCEI</name>
<feature type="region of interest" description="Disordered" evidence="1">
    <location>
        <begin position="155"/>
        <end position="192"/>
    </location>
</feature>
<protein>
    <submittedName>
        <fullName evidence="2">Uncharacterized protein</fullName>
    </submittedName>
</protein>
<organism evidence="2 3">
    <name type="scientific">Eiseniibacteriota bacterium</name>
    <dbReference type="NCBI Taxonomy" id="2212470"/>
    <lineage>
        <taxon>Bacteria</taxon>
        <taxon>Candidatus Eiseniibacteriota</taxon>
    </lineage>
</organism>
<sequence>MLGREPAPLPFATTSVRERGSMRTAVGYQPVGRNPIAFERPGWLTSKTATWFAPAFATYRRSPFASSVSPLGVSPTGSLGVREVRSISTVRPAATSTTATLLTFELATNTREPSGDSARSVGWSPTGMTRAISSEAASTMARFAALHIETYTRDPSRETRQVYGTAPSGMRRRIRRAGTSTTFSAESSWDTT</sequence>
<evidence type="ECO:0000256" key="1">
    <source>
        <dbReference type="SAM" id="MobiDB-lite"/>
    </source>
</evidence>